<dbReference type="AlphaFoldDB" id="A0A4C1XHE5"/>
<reference evidence="2 3" key="1">
    <citation type="journal article" date="2019" name="Commun. Biol.">
        <title>The bagworm genome reveals a unique fibroin gene that provides high tensile strength.</title>
        <authorList>
            <person name="Kono N."/>
            <person name="Nakamura H."/>
            <person name="Ohtoshi R."/>
            <person name="Tomita M."/>
            <person name="Numata K."/>
            <person name="Arakawa K."/>
        </authorList>
    </citation>
    <scope>NUCLEOTIDE SEQUENCE [LARGE SCALE GENOMIC DNA]</scope>
</reference>
<evidence type="ECO:0000256" key="1">
    <source>
        <dbReference type="SAM" id="Phobius"/>
    </source>
</evidence>
<keyword evidence="1" id="KW-0812">Transmembrane</keyword>
<comment type="caution">
    <text evidence="2">The sequence shown here is derived from an EMBL/GenBank/DDBJ whole genome shotgun (WGS) entry which is preliminary data.</text>
</comment>
<feature type="transmembrane region" description="Helical" evidence="1">
    <location>
        <begin position="20"/>
        <end position="39"/>
    </location>
</feature>
<evidence type="ECO:0000313" key="2">
    <source>
        <dbReference type="EMBL" id="GBP61709.1"/>
    </source>
</evidence>
<gene>
    <name evidence="2" type="ORF">EVAR_89089_1</name>
</gene>
<proteinExistence type="predicted"/>
<evidence type="ECO:0000313" key="3">
    <source>
        <dbReference type="Proteomes" id="UP000299102"/>
    </source>
</evidence>
<name>A0A4C1XHE5_EUMVA</name>
<dbReference type="EMBL" id="BGZK01000820">
    <property type="protein sequence ID" value="GBP61709.1"/>
    <property type="molecule type" value="Genomic_DNA"/>
</dbReference>
<sequence>MPGAKPGADHSPGTLGRASLRAAFSGPFLVLYVLLVQYLKAVFDWCTHKGEAVSGILWTLPRYGIRHVSNVTSENGRTVDADWYETIFLGVTYIPQCLLSHGQKTDDFVKTENVDPLALRPSSAQSPIGTLWLLPASKD</sequence>
<accession>A0A4C1XHE5</accession>
<keyword evidence="3" id="KW-1185">Reference proteome</keyword>
<dbReference type="Proteomes" id="UP000299102">
    <property type="component" value="Unassembled WGS sequence"/>
</dbReference>
<protein>
    <submittedName>
        <fullName evidence="2">Uncharacterized protein</fullName>
    </submittedName>
</protein>
<keyword evidence="1" id="KW-1133">Transmembrane helix</keyword>
<keyword evidence="1" id="KW-0472">Membrane</keyword>
<organism evidence="2 3">
    <name type="scientific">Eumeta variegata</name>
    <name type="common">Bagworm moth</name>
    <name type="synonym">Eumeta japonica</name>
    <dbReference type="NCBI Taxonomy" id="151549"/>
    <lineage>
        <taxon>Eukaryota</taxon>
        <taxon>Metazoa</taxon>
        <taxon>Ecdysozoa</taxon>
        <taxon>Arthropoda</taxon>
        <taxon>Hexapoda</taxon>
        <taxon>Insecta</taxon>
        <taxon>Pterygota</taxon>
        <taxon>Neoptera</taxon>
        <taxon>Endopterygota</taxon>
        <taxon>Lepidoptera</taxon>
        <taxon>Glossata</taxon>
        <taxon>Ditrysia</taxon>
        <taxon>Tineoidea</taxon>
        <taxon>Psychidae</taxon>
        <taxon>Oiketicinae</taxon>
        <taxon>Eumeta</taxon>
    </lineage>
</organism>